<dbReference type="GO" id="GO:0006537">
    <property type="term" value="P:glutamate biosynthetic process"/>
    <property type="evidence" value="ECO:0007669"/>
    <property type="project" value="TreeGrafter"/>
</dbReference>
<dbReference type="Gene3D" id="3.40.710.10">
    <property type="entry name" value="DD-peptidase/beta-lactamase superfamily"/>
    <property type="match status" value="1"/>
</dbReference>
<dbReference type="NCBIfam" id="TIGR03814">
    <property type="entry name" value="Gln_ase"/>
    <property type="match status" value="1"/>
</dbReference>
<name>A0A2S7KTU9_9FLAO</name>
<feature type="binding site" evidence="8">
    <location>
        <position position="285"/>
    </location>
    <ligand>
        <name>substrate</name>
    </ligand>
</feature>
<gene>
    <name evidence="8" type="primary">glsA</name>
    <name evidence="11" type="ORF">BST85_09950</name>
</gene>
<dbReference type="PROSITE" id="PS50088">
    <property type="entry name" value="ANK_REPEAT"/>
    <property type="match status" value="1"/>
</dbReference>
<accession>A0A2S7KTU9</accession>
<dbReference type="Pfam" id="PF04960">
    <property type="entry name" value="Glutaminase"/>
    <property type="match status" value="1"/>
</dbReference>
<dbReference type="GO" id="GO:0006543">
    <property type="term" value="P:L-glutamine catabolic process"/>
    <property type="evidence" value="ECO:0007669"/>
    <property type="project" value="TreeGrafter"/>
</dbReference>
<dbReference type="InterPro" id="IPR041541">
    <property type="entry name" value="Glutaminase_EF-hand"/>
</dbReference>
<proteinExistence type="inferred from homology"/>
<dbReference type="InterPro" id="IPR011992">
    <property type="entry name" value="EF-hand-dom_pair"/>
</dbReference>
<dbReference type="PANTHER" id="PTHR12544:SF29">
    <property type="entry name" value="GLUTAMINASE"/>
    <property type="match status" value="1"/>
</dbReference>
<keyword evidence="5 8" id="KW-0378">Hydrolase</keyword>
<dbReference type="InterPro" id="IPR036770">
    <property type="entry name" value="Ankyrin_rpt-contain_sf"/>
</dbReference>
<evidence type="ECO:0000256" key="3">
    <source>
        <dbReference type="ARBA" id="ARBA00012918"/>
    </source>
</evidence>
<dbReference type="PROSITE" id="PS50297">
    <property type="entry name" value="ANK_REP_REGION"/>
    <property type="match status" value="1"/>
</dbReference>
<feature type="binding site" evidence="8">
    <location>
        <position position="259"/>
    </location>
    <ligand>
        <name>substrate</name>
    </ligand>
</feature>
<keyword evidence="4" id="KW-0677">Repeat</keyword>
<dbReference type="EMBL" id="MQUB01000001">
    <property type="protein sequence ID" value="PQB06047.1"/>
    <property type="molecule type" value="Genomic_DNA"/>
</dbReference>
<comment type="subunit">
    <text evidence="2 8">Homotetramer.</text>
</comment>
<comment type="catalytic activity">
    <reaction evidence="7 8">
        <text>L-glutamine + H2O = L-glutamate + NH4(+)</text>
        <dbReference type="Rhea" id="RHEA:15889"/>
        <dbReference type="ChEBI" id="CHEBI:15377"/>
        <dbReference type="ChEBI" id="CHEBI:28938"/>
        <dbReference type="ChEBI" id="CHEBI:29985"/>
        <dbReference type="ChEBI" id="CHEBI:58359"/>
        <dbReference type="EC" id="3.5.1.2"/>
    </reaction>
</comment>
<dbReference type="InterPro" id="IPR012338">
    <property type="entry name" value="Beta-lactam/transpept-like"/>
</dbReference>
<evidence type="ECO:0000256" key="1">
    <source>
        <dbReference type="ARBA" id="ARBA00011076"/>
    </source>
</evidence>
<reference evidence="11 12" key="1">
    <citation type="submission" date="2016-11" db="EMBL/GenBank/DDBJ databases">
        <title>Trade-off between light-utilization and light-protection in marine flavobacteria.</title>
        <authorList>
            <person name="Kumagai Y."/>
        </authorList>
    </citation>
    <scope>NUCLEOTIDE SEQUENCE [LARGE SCALE GENOMIC DNA]</scope>
    <source>
        <strain evidence="11 12">NBRC 107741</strain>
    </source>
</reference>
<feature type="binding site" evidence="8">
    <location>
        <position position="355"/>
    </location>
    <ligand>
        <name>substrate</name>
    </ligand>
</feature>
<dbReference type="HAMAP" id="MF_00313">
    <property type="entry name" value="Glutaminase"/>
    <property type="match status" value="1"/>
</dbReference>
<evidence type="ECO:0000259" key="10">
    <source>
        <dbReference type="Pfam" id="PF17959"/>
    </source>
</evidence>
<evidence type="ECO:0000256" key="8">
    <source>
        <dbReference type="HAMAP-Rule" id="MF_00313"/>
    </source>
</evidence>
<dbReference type="InterPro" id="IPR002110">
    <property type="entry name" value="Ankyrin_rpt"/>
</dbReference>
<keyword evidence="6 9" id="KW-0040">ANK repeat</keyword>
<dbReference type="SUPFAM" id="SSF47473">
    <property type="entry name" value="EF-hand"/>
    <property type="match status" value="1"/>
</dbReference>
<dbReference type="Gene3D" id="1.25.40.20">
    <property type="entry name" value="Ankyrin repeat-containing domain"/>
    <property type="match status" value="1"/>
</dbReference>
<dbReference type="FunFam" id="3.40.710.10:FF:000005">
    <property type="entry name" value="Glutaminase"/>
    <property type="match status" value="1"/>
</dbReference>
<dbReference type="InterPro" id="IPR015868">
    <property type="entry name" value="Glutaminase"/>
</dbReference>
<comment type="similarity">
    <text evidence="1 8">Belongs to the glutaminase family.</text>
</comment>
<keyword evidence="8" id="KW-0007">Acetylation</keyword>
<evidence type="ECO:0000256" key="2">
    <source>
        <dbReference type="ARBA" id="ARBA00011881"/>
    </source>
</evidence>
<evidence type="ECO:0000256" key="5">
    <source>
        <dbReference type="ARBA" id="ARBA00022801"/>
    </source>
</evidence>
<dbReference type="Pfam" id="PF13637">
    <property type="entry name" value="Ank_4"/>
    <property type="match status" value="1"/>
</dbReference>
<evidence type="ECO:0000313" key="11">
    <source>
        <dbReference type="EMBL" id="PQB06047.1"/>
    </source>
</evidence>
<sequence>MQNASLKDRIQTDVKTIFSSIDTKNAGYITPDQLWHSLESRGILRSDFRLRNIREKLSNATKTGQRITPDKFQDIVQHTAIVKKALTGDLVISDFFNFAEEMCNIFRETKEVRTGEVADYIPQLARVDPDKFGFSVCTVDGQSFNFGDAQELFCLQSSCKPINYCMVHDQLGEQKVHQHIGREPSGRSFNEMALNKDGLPHNPLINSGAIMSCALLKPELDMSDRFEHVLKTWEELSGGIRPSFNNSVYLSERKTADRNFALAYFMSESKAFPENTNLVDTLEFYFQCCSIEVTASAMANAASTLANGGMQPQTGQQIFDPNTVKNCLSLMNSCGMYDFSGEFAFTIGFPAKSGVSGALLIVIPNVMGIAIWSPRLDQHGNSVRGVEFCKKLTERFNFHNYDNLVNNGRKKDPRKKKFETKIDHVLALIWAAANGDLDEIKRLEALGVDLNAADYDGRTAMHLAASEGQLEVVKYLVSRKTKADPIDRWGAAPVMDAKRGEYKEIVSFFEQVL</sequence>
<feature type="repeat" description="ANK" evidence="9">
    <location>
        <begin position="456"/>
        <end position="488"/>
    </location>
</feature>
<dbReference type="Proteomes" id="UP000239800">
    <property type="component" value="Unassembled WGS sequence"/>
</dbReference>
<protein>
    <recommendedName>
        <fullName evidence="3 8">Glutaminase</fullName>
        <ecNumber evidence="3 8">3.5.1.2</ecNumber>
    </recommendedName>
</protein>
<organism evidence="11 12">
    <name type="scientific">Aureitalea marina</name>
    <dbReference type="NCBI Taxonomy" id="930804"/>
    <lineage>
        <taxon>Bacteria</taxon>
        <taxon>Pseudomonadati</taxon>
        <taxon>Bacteroidota</taxon>
        <taxon>Flavobacteriia</taxon>
        <taxon>Flavobacteriales</taxon>
        <taxon>Flavobacteriaceae</taxon>
        <taxon>Aureitalea</taxon>
    </lineage>
</organism>
<keyword evidence="12" id="KW-1185">Reference proteome</keyword>
<dbReference type="SMART" id="SM00248">
    <property type="entry name" value="ANK"/>
    <property type="match status" value="2"/>
</dbReference>
<feature type="binding site" evidence="8">
    <location>
        <position position="157"/>
    </location>
    <ligand>
        <name>substrate</name>
    </ligand>
</feature>
<comment type="caution">
    <text evidence="11">The sequence shown here is derived from an EMBL/GenBank/DDBJ whole genome shotgun (WGS) entry which is preliminary data.</text>
</comment>
<evidence type="ECO:0000256" key="9">
    <source>
        <dbReference type="PROSITE-ProRule" id="PRU00023"/>
    </source>
</evidence>
<evidence type="ECO:0000256" key="7">
    <source>
        <dbReference type="ARBA" id="ARBA00049534"/>
    </source>
</evidence>
<dbReference type="AlphaFoldDB" id="A0A2S7KTU9"/>
<feature type="binding site" evidence="8">
    <location>
        <position position="206"/>
    </location>
    <ligand>
        <name>substrate</name>
    </ligand>
</feature>
<dbReference type="PANTHER" id="PTHR12544">
    <property type="entry name" value="GLUTAMINASE"/>
    <property type="match status" value="1"/>
</dbReference>
<dbReference type="EC" id="3.5.1.2" evidence="3 8"/>
<dbReference type="GO" id="GO:0004359">
    <property type="term" value="F:glutaminase activity"/>
    <property type="evidence" value="ECO:0007669"/>
    <property type="project" value="UniProtKB-UniRule"/>
</dbReference>
<evidence type="ECO:0000256" key="4">
    <source>
        <dbReference type="ARBA" id="ARBA00022737"/>
    </source>
</evidence>
<evidence type="ECO:0000313" key="12">
    <source>
        <dbReference type="Proteomes" id="UP000239800"/>
    </source>
</evidence>
<feature type="binding site" evidence="8">
    <location>
        <position position="337"/>
    </location>
    <ligand>
        <name>substrate</name>
    </ligand>
</feature>
<dbReference type="SUPFAM" id="SSF48403">
    <property type="entry name" value="Ankyrin repeat"/>
    <property type="match status" value="1"/>
</dbReference>
<feature type="binding site" evidence="8">
    <location>
        <position position="252"/>
    </location>
    <ligand>
        <name>substrate</name>
    </ligand>
</feature>
<dbReference type="SUPFAM" id="SSF56601">
    <property type="entry name" value="beta-lactamase/transpeptidase-like"/>
    <property type="match status" value="1"/>
</dbReference>
<feature type="domain" description="Glutaminase EF-hand" evidence="10">
    <location>
        <begin position="16"/>
        <end position="92"/>
    </location>
</feature>
<evidence type="ECO:0000256" key="6">
    <source>
        <dbReference type="ARBA" id="ARBA00023043"/>
    </source>
</evidence>
<dbReference type="Pfam" id="PF17959">
    <property type="entry name" value="EF-hand_14"/>
    <property type="match status" value="1"/>
</dbReference>